<dbReference type="AlphaFoldDB" id="A0A914BKZ5"/>
<keyword evidence="2" id="KW-0472">Membrane</keyword>
<organism evidence="3 4">
    <name type="scientific">Patiria miniata</name>
    <name type="common">Bat star</name>
    <name type="synonym">Asterina miniata</name>
    <dbReference type="NCBI Taxonomy" id="46514"/>
    <lineage>
        <taxon>Eukaryota</taxon>
        <taxon>Metazoa</taxon>
        <taxon>Echinodermata</taxon>
        <taxon>Eleutherozoa</taxon>
        <taxon>Asterozoa</taxon>
        <taxon>Asteroidea</taxon>
        <taxon>Valvatacea</taxon>
        <taxon>Valvatida</taxon>
        <taxon>Asterinidae</taxon>
        <taxon>Patiria</taxon>
    </lineage>
</organism>
<evidence type="ECO:0000313" key="3">
    <source>
        <dbReference type="EnsemblMetazoa" id="XP_038076461.1"/>
    </source>
</evidence>
<keyword evidence="4" id="KW-1185">Reference proteome</keyword>
<name>A0A914BKZ5_PATMI</name>
<evidence type="ECO:0000256" key="1">
    <source>
        <dbReference type="SAM" id="MobiDB-lite"/>
    </source>
</evidence>
<dbReference type="RefSeq" id="XP_038076461.1">
    <property type="nucleotide sequence ID" value="XM_038220533.1"/>
</dbReference>
<dbReference type="EnsemblMetazoa" id="XM_038220533.1">
    <property type="protein sequence ID" value="XP_038076461.1"/>
    <property type="gene ID" value="LOC119744558"/>
</dbReference>
<feature type="transmembrane region" description="Helical" evidence="2">
    <location>
        <begin position="85"/>
        <end position="108"/>
    </location>
</feature>
<protein>
    <submittedName>
        <fullName evidence="3">Uncharacterized protein</fullName>
    </submittedName>
</protein>
<dbReference type="Proteomes" id="UP000887568">
    <property type="component" value="Unplaced"/>
</dbReference>
<reference evidence="3" key="1">
    <citation type="submission" date="2022-11" db="UniProtKB">
        <authorList>
            <consortium name="EnsemblMetazoa"/>
        </authorList>
    </citation>
    <scope>IDENTIFICATION</scope>
</reference>
<keyword evidence="2" id="KW-0812">Transmembrane</keyword>
<accession>A0A914BKZ5</accession>
<evidence type="ECO:0000256" key="2">
    <source>
        <dbReference type="SAM" id="Phobius"/>
    </source>
</evidence>
<feature type="compositionally biased region" description="Basic and acidic residues" evidence="1">
    <location>
        <begin position="225"/>
        <end position="236"/>
    </location>
</feature>
<dbReference type="GeneID" id="119744558"/>
<evidence type="ECO:0000313" key="4">
    <source>
        <dbReference type="Proteomes" id="UP000887568"/>
    </source>
</evidence>
<feature type="region of interest" description="Disordered" evidence="1">
    <location>
        <begin position="196"/>
        <end position="236"/>
    </location>
</feature>
<keyword evidence="2" id="KW-1133">Transmembrane helix</keyword>
<sequence>MILCAGSLPTTTSETATDTPTNVFTSEYSSFNPSTNVDTTPLPTTNPLPTTAFTGVGTATVAGTTTDTTALYTTTDAVTTTICPLFPVIIPCITLVVFLILVCIINICRTRRKPNPQTKKGDVEFLLYPPRHSTKNRYKLRFNKKTGPPYRAPADDRLPAHINPAFENEYGGDPADPVGESPPVCLGGILIISGDETRESGSATGEASPKDQEATHVIKGQSVGKGDDAREKDSRK</sequence>
<dbReference type="OMA" id="CIINICR"/>
<proteinExistence type="predicted"/>